<organism evidence="11 12">
    <name type="scientific">Panagrellus redivivus</name>
    <name type="common">Microworm</name>
    <dbReference type="NCBI Taxonomy" id="6233"/>
    <lineage>
        <taxon>Eukaryota</taxon>
        <taxon>Metazoa</taxon>
        <taxon>Ecdysozoa</taxon>
        <taxon>Nematoda</taxon>
        <taxon>Chromadorea</taxon>
        <taxon>Rhabditida</taxon>
        <taxon>Tylenchina</taxon>
        <taxon>Panagrolaimomorpha</taxon>
        <taxon>Panagrolaimoidea</taxon>
        <taxon>Panagrolaimidae</taxon>
        <taxon>Panagrellus</taxon>
    </lineage>
</organism>
<evidence type="ECO:0000256" key="2">
    <source>
        <dbReference type="ARBA" id="ARBA00022692"/>
    </source>
</evidence>
<keyword evidence="7" id="KW-0675">Receptor</keyword>
<keyword evidence="8" id="KW-0325">Glycoprotein</keyword>
<dbReference type="CDD" id="cd00112">
    <property type="entry name" value="LDLa"/>
    <property type="match status" value="2"/>
</dbReference>
<accession>A0A7E4V4Z3</accession>
<evidence type="ECO:0000256" key="10">
    <source>
        <dbReference type="SAM" id="MobiDB-lite"/>
    </source>
</evidence>
<comment type="subcellular location">
    <subcellularLocation>
        <location evidence="1">Membrane</location>
        <topology evidence="1">Single-pass membrane protein</topology>
    </subcellularLocation>
</comment>
<keyword evidence="11" id="KW-1185">Reference proteome</keyword>
<dbReference type="InterPro" id="IPR023415">
    <property type="entry name" value="LDLR_class-A_CS"/>
</dbReference>
<name>A0A7E4V4Z3_PANRE</name>
<dbReference type="AlphaFoldDB" id="A0A7E4V4Z3"/>
<dbReference type="WBParaSite" id="Pan_g16666.t1">
    <property type="protein sequence ID" value="Pan_g16666.t1"/>
    <property type="gene ID" value="Pan_g16666"/>
</dbReference>
<dbReference type="SUPFAM" id="SSF57424">
    <property type="entry name" value="LDL receptor-like module"/>
    <property type="match status" value="2"/>
</dbReference>
<dbReference type="SMART" id="SM00192">
    <property type="entry name" value="LDLa"/>
    <property type="match status" value="2"/>
</dbReference>
<dbReference type="Gene3D" id="2.40.128.620">
    <property type="match status" value="1"/>
</dbReference>
<dbReference type="Proteomes" id="UP000492821">
    <property type="component" value="Unassembled WGS sequence"/>
</dbReference>
<keyword evidence="6" id="KW-1015">Disulfide bond</keyword>
<dbReference type="PANTHER" id="PTHR22722">
    <property type="entry name" value="LOW-DENSITY LIPOPROTEIN RECEPTOR-RELATED PROTEIN 2-RELATED"/>
    <property type="match status" value="1"/>
</dbReference>
<dbReference type="GO" id="GO:0005886">
    <property type="term" value="C:plasma membrane"/>
    <property type="evidence" value="ECO:0007669"/>
    <property type="project" value="TreeGrafter"/>
</dbReference>
<evidence type="ECO:0000256" key="8">
    <source>
        <dbReference type="ARBA" id="ARBA00023180"/>
    </source>
</evidence>
<dbReference type="PROSITE" id="PS50068">
    <property type="entry name" value="LDLRA_2"/>
    <property type="match status" value="2"/>
</dbReference>
<evidence type="ECO:0000313" key="11">
    <source>
        <dbReference type="Proteomes" id="UP000492821"/>
    </source>
</evidence>
<dbReference type="InterPro" id="IPR036055">
    <property type="entry name" value="LDL_receptor-like_sf"/>
</dbReference>
<keyword evidence="2" id="KW-0812">Transmembrane</keyword>
<comment type="caution">
    <text evidence="9">Lacks conserved residue(s) required for the propagation of feature annotation.</text>
</comment>
<evidence type="ECO:0000256" key="3">
    <source>
        <dbReference type="ARBA" id="ARBA00022737"/>
    </source>
</evidence>
<dbReference type="GO" id="GO:0043235">
    <property type="term" value="C:receptor complex"/>
    <property type="evidence" value="ECO:0007669"/>
    <property type="project" value="TreeGrafter"/>
</dbReference>
<keyword evidence="5" id="KW-0472">Membrane</keyword>
<reference evidence="11" key="1">
    <citation type="journal article" date="2013" name="Genetics">
        <title>The draft genome and transcriptome of Panagrellus redivivus are shaped by the harsh demands of a free-living lifestyle.</title>
        <authorList>
            <person name="Srinivasan J."/>
            <person name="Dillman A.R."/>
            <person name="Macchietto M.G."/>
            <person name="Heikkinen L."/>
            <person name="Lakso M."/>
            <person name="Fracchia K.M."/>
            <person name="Antoshechkin I."/>
            <person name="Mortazavi A."/>
            <person name="Wong G."/>
            <person name="Sternberg P.W."/>
        </authorList>
    </citation>
    <scope>NUCLEOTIDE SEQUENCE [LARGE SCALE GENOMIC DNA]</scope>
    <source>
        <strain evidence="11">MT8872</strain>
    </source>
</reference>
<evidence type="ECO:0000256" key="6">
    <source>
        <dbReference type="ARBA" id="ARBA00023157"/>
    </source>
</evidence>
<proteinExistence type="predicted"/>
<evidence type="ECO:0000313" key="12">
    <source>
        <dbReference type="WBParaSite" id="Pan_g16666.t1"/>
    </source>
</evidence>
<keyword evidence="3" id="KW-0677">Repeat</keyword>
<evidence type="ECO:0000256" key="4">
    <source>
        <dbReference type="ARBA" id="ARBA00022989"/>
    </source>
</evidence>
<feature type="compositionally biased region" description="Low complexity" evidence="10">
    <location>
        <begin position="9"/>
        <end position="26"/>
    </location>
</feature>
<dbReference type="InterPro" id="IPR051221">
    <property type="entry name" value="LDLR-related"/>
</dbReference>
<evidence type="ECO:0000256" key="9">
    <source>
        <dbReference type="PROSITE-ProRule" id="PRU00124"/>
    </source>
</evidence>
<dbReference type="PROSITE" id="PS01209">
    <property type="entry name" value="LDLRA_1"/>
    <property type="match status" value="1"/>
</dbReference>
<keyword evidence="4" id="KW-1133">Transmembrane helix</keyword>
<dbReference type="Gene3D" id="4.10.400.10">
    <property type="entry name" value="Low-density Lipoprotein Receptor"/>
    <property type="match status" value="1"/>
</dbReference>
<protein>
    <submittedName>
        <fullName evidence="12">Low-density lipoprotein receptor domain class A</fullName>
    </submittedName>
</protein>
<evidence type="ECO:0000256" key="1">
    <source>
        <dbReference type="ARBA" id="ARBA00004167"/>
    </source>
</evidence>
<evidence type="ECO:0000256" key="5">
    <source>
        <dbReference type="ARBA" id="ARBA00023136"/>
    </source>
</evidence>
<sequence length="189" mass="20787">MPTTVPRFEGSSSSTPTEASSTPGTTINEENMTSNFTTEAIPTFDAITCDTEYQVSCGNLAQCVLKEYMCDGRKDCFDGSDESPDICHNHRVDGYVDSKGRFLPPTVKCPETWFFCRDASRCIEPASACDGISDCDDGSDEESFCHYLNVERVLDSERDEADVLNSDKVDSGNTTFPMDKTASKKTKSQ</sequence>
<evidence type="ECO:0000256" key="7">
    <source>
        <dbReference type="ARBA" id="ARBA00023170"/>
    </source>
</evidence>
<reference evidence="12" key="2">
    <citation type="submission" date="2020-10" db="UniProtKB">
        <authorList>
            <consortium name="WormBaseParasite"/>
        </authorList>
    </citation>
    <scope>IDENTIFICATION</scope>
</reference>
<feature type="region of interest" description="Disordered" evidence="10">
    <location>
        <begin position="1"/>
        <end position="31"/>
    </location>
</feature>
<dbReference type="Pfam" id="PF00057">
    <property type="entry name" value="Ldl_recept_a"/>
    <property type="match status" value="2"/>
</dbReference>
<dbReference type="PRINTS" id="PR00261">
    <property type="entry name" value="LDLRECEPTOR"/>
</dbReference>
<dbReference type="InterPro" id="IPR002172">
    <property type="entry name" value="LDrepeatLR_classA_rpt"/>
</dbReference>
<feature type="region of interest" description="Disordered" evidence="10">
    <location>
        <begin position="163"/>
        <end position="189"/>
    </location>
</feature>